<accession>J3N9Q6</accession>
<evidence type="ECO:0000313" key="4">
    <source>
        <dbReference type="Proteomes" id="UP000006038"/>
    </source>
</evidence>
<dbReference type="Proteomes" id="UP000006038">
    <property type="component" value="Chromosome 11"/>
</dbReference>
<dbReference type="OMA" id="IIARIRC"/>
<organism evidence="3">
    <name type="scientific">Oryza brachyantha</name>
    <name type="common">malo sina</name>
    <dbReference type="NCBI Taxonomy" id="4533"/>
    <lineage>
        <taxon>Eukaryota</taxon>
        <taxon>Viridiplantae</taxon>
        <taxon>Streptophyta</taxon>
        <taxon>Embryophyta</taxon>
        <taxon>Tracheophyta</taxon>
        <taxon>Spermatophyta</taxon>
        <taxon>Magnoliopsida</taxon>
        <taxon>Liliopsida</taxon>
        <taxon>Poales</taxon>
        <taxon>Poaceae</taxon>
        <taxon>BOP clade</taxon>
        <taxon>Oryzoideae</taxon>
        <taxon>Oryzeae</taxon>
        <taxon>Oryzinae</taxon>
        <taxon>Oryza</taxon>
    </lineage>
</organism>
<reference evidence="3" key="2">
    <citation type="submission" date="2013-04" db="UniProtKB">
        <authorList>
            <consortium name="EnsemblPlants"/>
        </authorList>
    </citation>
    <scope>IDENTIFICATION</scope>
</reference>
<evidence type="ECO:0000256" key="1">
    <source>
        <dbReference type="ARBA" id="ARBA00022737"/>
    </source>
</evidence>
<dbReference type="AlphaFoldDB" id="J3N9Q6"/>
<dbReference type="InterPro" id="IPR055414">
    <property type="entry name" value="LRR_R13L4/SHOC2-like"/>
</dbReference>
<keyword evidence="4" id="KW-1185">Reference proteome</keyword>
<keyword evidence="1" id="KW-0677">Repeat</keyword>
<dbReference type="EnsemblPlants" id="OB11G25420.1">
    <property type="protein sequence ID" value="OB11G25420.1"/>
    <property type="gene ID" value="OB11G25420"/>
</dbReference>
<feature type="domain" description="Disease resistance R13L4/SHOC-2-like LRR" evidence="2">
    <location>
        <begin position="2"/>
        <end position="146"/>
    </location>
</feature>
<evidence type="ECO:0000313" key="3">
    <source>
        <dbReference type="EnsemblPlants" id="OB11G25420.1"/>
    </source>
</evidence>
<proteinExistence type="predicted"/>
<dbReference type="HOGENOM" id="CLU_108691_0_0_1"/>
<evidence type="ECO:0000259" key="2">
    <source>
        <dbReference type="Pfam" id="PF23598"/>
    </source>
</evidence>
<sequence length="196" mass="22029">MASMSNLYRLCIRAKQVTQQILQTLGDLPALLDLELRSESSNDPMEILIVSSNRFRCLKIFRLYGSFLGLIFEAGSLQKVREISIVVRAHEAKSAFAGHPDLGIHNLTSLMNLNVWINCEGARVQEVKVLEAAITDATSLLPNHPTPQFLRENEGKMVKEEAHIQVKMFEEDFMMEGDISTDNIEGKKSSASAYFR</sequence>
<reference evidence="3" key="1">
    <citation type="journal article" date="2013" name="Nat. Commun.">
        <title>Whole-genome sequencing of Oryza brachyantha reveals mechanisms underlying Oryza genome evolution.</title>
        <authorList>
            <person name="Chen J."/>
            <person name="Huang Q."/>
            <person name="Gao D."/>
            <person name="Wang J."/>
            <person name="Lang Y."/>
            <person name="Liu T."/>
            <person name="Li B."/>
            <person name="Bai Z."/>
            <person name="Luis Goicoechea J."/>
            <person name="Liang C."/>
            <person name="Chen C."/>
            <person name="Zhang W."/>
            <person name="Sun S."/>
            <person name="Liao Y."/>
            <person name="Zhang X."/>
            <person name="Yang L."/>
            <person name="Song C."/>
            <person name="Wang M."/>
            <person name="Shi J."/>
            <person name="Liu G."/>
            <person name="Liu J."/>
            <person name="Zhou H."/>
            <person name="Zhou W."/>
            <person name="Yu Q."/>
            <person name="An N."/>
            <person name="Chen Y."/>
            <person name="Cai Q."/>
            <person name="Wang B."/>
            <person name="Liu B."/>
            <person name="Min J."/>
            <person name="Huang Y."/>
            <person name="Wu H."/>
            <person name="Li Z."/>
            <person name="Zhang Y."/>
            <person name="Yin Y."/>
            <person name="Song W."/>
            <person name="Jiang J."/>
            <person name="Jackson S.A."/>
            <person name="Wing R.A."/>
            <person name="Wang J."/>
            <person name="Chen M."/>
        </authorList>
    </citation>
    <scope>NUCLEOTIDE SEQUENCE [LARGE SCALE GENOMIC DNA]</scope>
    <source>
        <strain evidence="3">cv. IRGC 101232</strain>
    </source>
</reference>
<name>J3N9Q6_ORYBR</name>
<dbReference type="eggNOG" id="KOG4658">
    <property type="taxonomic scope" value="Eukaryota"/>
</dbReference>
<dbReference type="Gramene" id="OB11G25420.1">
    <property type="protein sequence ID" value="OB11G25420.1"/>
    <property type="gene ID" value="OB11G25420"/>
</dbReference>
<dbReference type="Pfam" id="PF23598">
    <property type="entry name" value="LRR_14"/>
    <property type="match status" value="1"/>
</dbReference>
<protein>
    <recommendedName>
        <fullName evidence="2">Disease resistance R13L4/SHOC-2-like LRR domain-containing protein</fullName>
    </recommendedName>
</protein>